<gene>
    <name evidence="1" type="ORF">Q4521_06775</name>
</gene>
<evidence type="ECO:0000313" key="2">
    <source>
        <dbReference type="Proteomes" id="UP001169760"/>
    </source>
</evidence>
<comment type="caution">
    <text evidence="1">The sequence shown here is derived from an EMBL/GenBank/DDBJ whole genome shotgun (WGS) entry which is preliminary data.</text>
</comment>
<proteinExistence type="predicted"/>
<protein>
    <submittedName>
        <fullName evidence="1">Uncharacterized protein</fullName>
    </submittedName>
</protein>
<dbReference type="AlphaFoldDB" id="A0AAW7X3Q8"/>
<accession>A0AAW7X3Q8</accession>
<organism evidence="1 2">
    <name type="scientific">Saccharophagus degradans</name>
    <dbReference type="NCBI Taxonomy" id="86304"/>
    <lineage>
        <taxon>Bacteria</taxon>
        <taxon>Pseudomonadati</taxon>
        <taxon>Pseudomonadota</taxon>
        <taxon>Gammaproteobacteria</taxon>
        <taxon>Cellvibrionales</taxon>
        <taxon>Cellvibrionaceae</taxon>
        <taxon>Saccharophagus</taxon>
    </lineage>
</organism>
<dbReference type="Proteomes" id="UP001169760">
    <property type="component" value="Unassembled WGS sequence"/>
</dbReference>
<name>A0AAW7X3Q8_9GAMM</name>
<evidence type="ECO:0000313" key="1">
    <source>
        <dbReference type="EMBL" id="MDO6422170.1"/>
    </source>
</evidence>
<dbReference type="RefSeq" id="WP_303492041.1">
    <property type="nucleotide sequence ID" value="NZ_JAUOPB010000004.1"/>
</dbReference>
<reference evidence="1" key="1">
    <citation type="submission" date="2023-07" db="EMBL/GenBank/DDBJ databases">
        <title>Genome content predicts the carbon catabolic preferences of heterotrophic bacteria.</title>
        <authorList>
            <person name="Gralka M."/>
        </authorList>
    </citation>
    <scope>NUCLEOTIDE SEQUENCE</scope>
    <source>
        <strain evidence="1">I3M17_2</strain>
    </source>
</reference>
<dbReference type="EMBL" id="JAUOPB010000004">
    <property type="protein sequence ID" value="MDO6422170.1"/>
    <property type="molecule type" value="Genomic_DNA"/>
</dbReference>
<sequence>MPTYNQQDAISIWDNIATDCTTGLNGQAGRDFCALECLANAPLYAKPDSQKAFLLWEAKNTPAIKIETITGFSTKHPWVHALFITEKVVRFPFNTWDSNPQNSLSWATIDQDLLTDTVTENFRLLPRWSTASRSCLALIPQDATALPKIAANKVDLGQRFKLEEKPGKPSPNVPEWKAKGFNRFVNIVSDAGKAASPTGCNPNELANTKYRLYSVKTGVDYVGSQAEGGFGKNRLEANCSMAMLRSEVIEAMPNTDPSFGVQTEVLTITAPTSMTDKNGKLVRDGFQVRNLSCMKPGAAYIPCQAIPYARNKFDREIQPADQCESWRNNFAISLGRAKARLFLNYGLIHTSANAQNFLLGFNGNTLAQFVARDVGDTSWHDDYLTRYFSESPTRVARFAYLAFQSEAQSTVKHVLHETSSGDYPPPHIVRLATNSVLTHDFGKVLIDNHNWTSALLYNFATGILDGFKAYVQEALNTGDLYPQQAGVLSDEQILAYGTEGKYPTPKPLLTEYKNQVNGLLKQDASALFAKAARVRERAIQAMNNNEETTFGSNEDKISTLLNAEEILLCAGIEKKLGIAPNTTSSFDITQRLDSLTAKGNWPKIVT</sequence>